<dbReference type="Gene3D" id="1.25.40.690">
    <property type="match status" value="1"/>
</dbReference>
<dbReference type="AlphaFoldDB" id="A0A9W8CMC8"/>
<comment type="caution">
    <text evidence="2">The sequence shown here is derived from an EMBL/GenBank/DDBJ whole genome shotgun (WGS) entry which is preliminary data.</text>
</comment>
<sequence>MSAVYDSAQQDLLHAGQSSSPSAASVFALLSGHQIDHTCLAATSYRDYHLAMLIALCSAGAVGRGGNDHQVCELIRTHVERFAATGSGNDLMQDYRRVYELLSGNVKWETRAVKDARDARVFVAQAIDWKRVFALGLWYAQSPADPVSDAVTLYEGMTSSDMPVTLPLPGWVYECGSEVTLVTKSIGQLKDLGLAQDLFSRRVWDPVFQLLKLYSRPTHPLESALVSESFSPARADARFPALLAWLLSGVLKVRGFDDSVPARGGTSLAYDRLLTSWAHQLECMGMWHWSCYLLLQLSSPDVLKESVIRSLLERSLRNSLPTTSLIPLAAADLMPSSAPIDTDDQIDFVLNHLHLPAQWLYDAYATRSRYDCDWALTRAVNSSADAILRQVVWLINSGQHSSAHMLVLQRIAPDAILRGEYDLLGRVLGHLDPMLAASRVPLEQWESGGCMFSLFLSAVRDLLAILHRIADDDDHGTMDDGLQQIALVYEQMQVLLSALPSLSFRFSMPSGSTGFSNGTCAFWFTSDEASELKIKYSVTVSDMASVITGFIQEMTRQVPGLPTSFPAMSNASASTAALPLAQDMRIMRTYQMARTCFNSLIGDELNA</sequence>
<evidence type="ECO:0000313" key="3">
    <source>
        <dbReference type="Proteomes" id="UP001149813"/>
    </source>
</evidence>
<evidence type="ECO:0000259" key="1">
    <source>
        <dbReference type="Pfam" id="PF12110"/>
    </source>
</evidence>
<gene>
    <name evidence="2" type="ORF">LPJ53_006162</name>
</gene>
<organism evidence="2 3">
    <name type="scientific">Coemansia erecta</name>
    <dbReference type="NCBI Taxonomy" id="147472"/>
    <lineage>
        <taxon>Eukaryota</taxon>
        <taxon>Fungi</taxon>
        <taxon>Fungi incertae sedis</taxon>
        <taxon>Zoopagomycota</taxon>
        <taxon>Kickxellomycotina</taxon>
        <taxon>Kickxellomycetes</taxon>
        <taxon>Kickxellales</taxon>
        <taxon>Kickxellaceae</taxon>
        <taxon>Coemansia</taxon>
    </lineage>
</organism>
<evidence type="ECO:0000313" key="2">
    <source>
        <dbReference type="EMBL" id="KAJ1718990.1"/>
    </source>
</evidence>
<proteinExistence type="predicted"/>
<keyword evidence="3" id="KW-1185">Reference proteome</keyword>
<dbReference type="Proteomes" id="UP001149813">
    <property type="component" value="Unassembled WGS sequence"/>
</dbReference>
<name>A0A9W8CMC8_9FUNG</name>
<dbReference type="OrthoDB" id="3797628at2759"/>
<dbReference type="EMBL" id="JANBOJ010000536">
    <property type="protein sequence ID" value="KAJ1718990.1"/>
    <property type="molecule type" value="Genomic_DNA"/>
</dbReference>
<accession>A0A9W8CMC8</accession>
<dbReference type="InterPro" id="IPR021967">
    <property type="entry name" value="Nup98_C"/>
</dbReference>
<reference evidence="2" key="1">
    <citation type="submission" date="2022-07" db="EMBL/GenBank/DDBJ databases">
        <title>Phylogenomic reconstructions and comparative analyses of Kickxellomycotina fungi.</title>
        <authorList>
            <person name="Reynolds N.K."/>
            <person name="Stajich J.E."/>
            <person name="Barry K."/>
            <person name="Grigoriev I.V."/>
            <person name="Crous P."/>
            <person name="Smith M.E."/>
        </authorList>
    </citation>
    <scope>NUCLEOTIDE SEQUENCE</scope>
    <source>
        <strain evidence="2">NBRC 32514</strain>
    </source>
</reference>
<protein>
    <recommendedName>
        <fullName evidence="1">Nuclear pore complex protein NUP96 C-terminal domain-containing protein</fullName>
    </recommendedName>
</protein>
<dbReference type="Pfam" id="PF12110">
    <property type="entry name" value="Nup96"/>
    <property type="match status" value="1"/>
</dbReference>
<feature type="domain" description="Nuclear pore complex protein NUP96 C-terminal" evidence="1">
    <location>
        <begin position="25"/>
        <end position="366"/>
    </location>
</feature>